<dbReference type="RefSeq" id="WP_305993777.1">
    <property type="nucleotide sequence ID" value="NZ_JAVAMP010000015.1"/>
</dbReference>
<dbReference type="PANTHER" id="PTHR42756">
    <property type="entry name" value="TRANSCRIPTIONAL REGULATOR, MARR"/>
    <property type="match status" value="1"/>
</dbReference>
<dbReference type="InterPro" id="IPR036388">
    <property type="entry name" value="WH-like_DNA-bd_sf"/>
</dbReference>
<sequence length="146" mass="17087">MNVFQSLDVCYKYYNRHLSAMFQKEGYSEITFNSYQYLIAIYKLHNEGDLATITEIANRLGIKNSSVAQMINTLLKGEYLKKKENSVDKRSFTLELSEKGYKMMKLEAVFSENFLKHFYYPLDEEEIKTFEETMGKIATNLLRGVV</sequence>
<dbReference type="PROSITE" id="PS50995">
    <property type="entry name" value="HTH_MARR_2"/>
    <property type="match status" value="1"/>
</dbReference>
<dbReference type="InterPro" id="IPR000835">
    <property type="entry name" value="HTH_MarR-typ"/>
</dbReference>
<evidence type="ECO:0000313" key="5">
    <source>
        <dbReference type="EMBL" id="MDP5276468.1"/>
    </source>
</evidence>
<dbReference type="Gene3D" id="1.10.10.10">
    <property type="entry name" value="Winged helix-like DNA-binding domain superfamily/Winged helix DNA-binding domain"/>
    <property type="match status" value="1"/>
</dbReference>
<reference evidence="5 6" key="1">
    <citation type="submission" date="2023-08" db="EMBL/GenBank/DDBJ databases">
        <authorList>
            <person name="Park J.-S."/>
        </authorList>
    </citation>
    <scope>NUCLEOTIDE SEQUENCE [LARGE SCALE GENOMIC DNA]</scope>
    <source>
        <strain evidence="5 6">2205SS18-9</strain>
    </source>
</reference>
<protein>
    <submittedName>
        <fullName evidence="5">MarR family transcriptional regulator</fullName>
    </submittedName>
</protein>
<organism evidence="5 6">
    <name type="scientific">Chengkuizengella axinellae</name>
    <dbReference type="NCBI Taxonomy" id="3064388"/>
    <lineage>
        <taxon>Bacteria</taxon>
        <taxon>Bacillati</taxon>
        <taxon>Bacillota</taxon>
        <taxon>Bacilli</taxon>
        <taxon>Bacillales</taxon>
        <taxon>Paenibacillaceae</taxon>
        <taxon>Chengkuizengella</taxon>
    </lineage>
</organism>
<evidence type="ECO:0000256" key="2">
    <source>
        <dbReference type="ARBA" id="ARBA00023125"/>
    </source>
</evidence>
<accession>A0ABT9J4I0</accession>
<dbReference type="EMBL" id="JAVAMP010000015">
    <property type="protein sequence ID" value="MDP5276468.1"/>
    <property type="molecule type" value="Genomic_DNA"/>
</dbReference>
<keyword evidence="3" id="KW-0804">Transcription</keyword>
<proteinExistence type="predicted"/>
<dbReference type="PANTHER" id="PTHR42756:SF1">
    <property type="entry name" value="TRANSCRIPTIONAL REPRESSOR OF EMRAB OPERON"/>
    <property type="match status" value="1"/>
</dbReference>
<dbReference type="InterPro" id="IPR036390">
    <property type="entry name" value="WH_DNA-bd_sf"/>
</dbReference>
<name>A0ABT9J4I0_9BACL</name>
<dbReference type="SMART" id="SM00347">
    <property type="entry name" value="HTH_MARR"/>
    <property type="match status" value="1"/>
</dbReference>
<dbReference type="Pfam" id="PF01325">
    <property type="entry name" value="Fe_dep_repress"/>
    <property type="match status" value="1"/>
</dbReference>
<dbReference type="Proteomes" id="UP001231941">
    <property type="component" value="Unassembled WGS sequence"/>
</dbReference>
<evidence type="ECO:0000256" key="3">
    <source>
        <dbReference type="ARBA" id="ARBA00023163"/>
    </source>
</evidence>
<evidence type="ECO:0000259" key="4">
    <source>
        <dbReference type="PROSITE" id="PS50995"/>
    </source>
</evidence>
<evidence type="ECO:0000256" key="1">
    <source>
        <dbReference type="ARBA" id="ARBA00023015"/>
    </source>
</evidence>
<keyword evidence="1" id="KW-0805">Transcription regulation</keyword>
<comment type="caution">
    <text evidence="5">The sequence shown here is derived from an EMBL/GenBank/DDBJ whole genome shotgun (WGS) entry which is preliminary data.</text>
</comment>
<keyword evidence="2" id="KW-0238">DNA-binding</keyword>
<keyword evidence="6" id="KW-1185">Reference proteome</keyword>
<gene>
    <name evidence="5" type="ORF">Q5Y73_20445</name>
</gene>
<dbReference type="SUPFAM" id="SSF46785">
    <property type="entry name" value="Winged helix' DNA-binding domain"/>
    <property type="match status" value="1"/>
</dbReference>
<dbReference type="PRINTS" id="PR00598">
    <property type="entry name" value="HTHMARR"/>
</dbReference>
<evidence type="ECO:0000313" key="6">
    <source>
        <dbReference type="Proteomes" id="UP001231941"/>
    </source>
</evidence>
<feature type="domain" description="HTH marR-type" evidence="4">
    <location>
        <begin position="1"/>
        <end position="139"/>
    </location>
</feature>
<dbReference type="InterPro" id="IPR022687">
    <property type="entry name" value="HTH_DTXR"/>
</dbReference>